<protein>
    <submittedName>
        <fullName evidence="1">Uncharacterized protein</fullName>
    </submittedName>
</protein>
<dbReference type="eggNOG" id="COG1321">
    <property type="taxonomic scope" value="Bacteria"/>
</dbReference>
<name>A4BSL9_9GAMM</name>
<accession>A4BSL9</accession>
<evidence type="ECO:0000313" key="1">
    <source>
        <dbReference type="EMBL" id="EAR21289.1"/>
    </source>
</evidence>
<dbReference type="Proteomes" id="UP000003374">
    <property type="component" value="Unassembled WGS sequence"/>
</dbReference>
<reference evidence="1 2" key="1">
    <citation type="submission" date="2006-02" db="EMBL/GenBank/DDBJ databases">
        <authorList>
            <person name="Waterbury J."/>
            <person name="Ferriera S."/>
            <person name="Johnson J."/>
            <person name="Kravitz S."/>
            <person name="Halpern A."/>
            <person name="Remington K."/>
            <person name="Beeson K."/>
            <person name="Tran B."/>
            <person name="Rogers Y.-H."/>
            <person name="Friedman R."/>
            <person name="Venter J.C."/>
        </authorList>
    </citation>
    <scope>NUCLEOTIDE SEQUENCE [LARGE SCALE GENOMIC DNA]</scope>
    <source>
        <strain evidence="1 2">Nb-231</strain>
    </source>
</reference>
<evidence type="ECO:0000313" key="2">
    <source>
        <dbReference type="Proteomes" id="UP000003374"/>
    </source>
</evidence>
<gene>
    <name evidence="1" type="ORF">NB231_08530</name>
</gene>
<proteinExistence type="predicted"/>
<keyword evidence="2" id="KW-1185">Reference proteome</keyword>
<dbReference type="HOGENOM" id="CLU_1641943_0_0_6"/>
<dbReference type="STRING" id="314278.NB231_08530"/>
<comment type="caution">
    <text evidence="1">The sequence shown here is derived from an EMBL/GenBank/DDBJ whole genome shotgun (WGS) entry which is preliminary data.</text>
</comment>
<dbReference type="AlphaFoldDB" id="A4BSL9"/>
<organism evidence="1 2">
    <name type="scientific">Nitrococcus mobilis Nb-231</name>
    <dbReference type="NCBI Taxonomy" id="314278"/>
    <lineage>
        <taxon>Bacteria</taxon>
        <taxon>Pseudomonadati</taxon>
        <taxon>Pseudomonadota</taxon>
        <taxon>Gammaproteobacteria</taxon>
        <taxon>Chromatiales</taxon>
        <taxon>Ectothiorhodospiraceae</taxon>
        <taxon>Nitrococcus</taxon>
    </lineage>
</organism>
<dbReference type="EMBL" id="AAOF01000010">
    <property type="protein sequence ID" value="EAR21289.1"/>
    <property type="molecule type" value="Genomic_DNA"/>
</dbReference>
<sequence length="161" mass="18042">MVASLGLREAMQPEPEMSVARSVAEVLGEHTTLEVTCIDRMYLNVYQPMLQTEGGIAYFFRQHRGYPFASSSLMAPMSRAFVAAIDRFARQGGIDVVPFKKGKRKDALAQRYLTVFQGEEGVLFLGKTQGKAGALRIPCVRFKYIHMINNSVLTRQLVTSY</sequence>